<protein>
    <submittedName>
        <fullName evidence="2">Putative cell wall binding repeat protein</fullName>
    </submittedName>
</protein>
<gene>
    <name evidence="2" type="ORF">CLV92_11271</name>
</gene>
<dbReference type="PANTHER" id="PTHR30032:SF8">
    <property type="entry name" value="GERMINATION-SPECIFIC N-ACETYLMURAMOYL-L-ALANINE AMIDASE"/>
    <property type="match status" value="1"/>
</dbReference>
<reference evidence="2 3" key="1">
    <citation type="submission" date="2018-02" db="EMBL/GenBank/DDBJ databases">
        <title>Genomic Encyclopedia of Archaeal and Bacterial Type Strains, Phase II (KMG-II): from individual species to whole genera.</title>
        <authorList>
            <person name="Goeker M."/>
        </authorList>
    </citation>
    <scope>NUCLEOTIDE SEQUENCE [LARGE SCALE GENOMIC DNA]</scope>
    <source>
        <strain evidence="2 3">DSM 22857</strain>
    </source>
</reference>
<comment type="caution">
    <text evidence="2">The sequence shown here is derived from an EMBL/GenBank/DDBJ whole genome shotgun (WGS) entry which is preliminary data.</text>
</comment>
<dbReference type="Proteomes" id="UP000239485">
    <property type="component" value="Unassembled WGS sequence"/>
</dbReference>
<keyword evidence="3" id="KW-1185">Reference proteome</keyword>
<name>A0A2S6IFA9_9ACTN</name>
<dbReference type="PANTHER" id="PTHR30032">
    <property type="entry name" value="N-ACETYLMURAMOYL-L-ALANINE AMIDASE-RELATED"/>
    <property type="match status" value="1"/>
</dbReference>
<dbReference type="RefSeq" id="WP_104434264.1">
    <property type="nucleotide sequence ID" value="NZ_PTJD01000012.1"/>
</dbReference>
<proteinExistence type="predicted"/>
<sequence length="347" mass="35323">MTTTRTQPRNRRLRTAAVALAGAAGLVLSITPASAAPGFDFSTRISGPDRYETAVAASKLLYPNAGSATDVVIVNGTATVDGLTASYLSGLKAAPILYTTTNNLPAVSQAELQRLGAKQIWVVGGENVVSARQVQAWRDAGMTVNRLAGPDRYATAAAVALVEDQFAPERVFIASGTSTADALTVGPIAWAKNYPILLTEAGSVPAATQAALDKLQSTNRTVVGGTGRVSDATYASLKATQRIAGNSRQETAALVAEEAVAKENFDPNSIALVGGSDGAAIDALSAAPISGSKGVPLLFTADEATLGTVTTQYLQAQAPRLSGKGWVFGGPNAVAPAAVDAAKAAAQ</sequence>
<dbReference type="OrthoDB" id="9813435at2"/>
<feature type="signal peptide" evidence="1">
    <location>
        <begin position="1"/>
        <end position="35"/>
    </location>
</feature>
<dbReference type="AlphaFoldDB" id="A0A2S6IFA9"/>
<dbReference type="EMBL" id="PTJD01000012">
    <property type="protein sequence ID" value="PPK92898.1"/>
    <property type="molecule type" value="Genomic_DNA"/>
</dbReference>
<evidence type="ECO:0000313" key="3">
    <source>
        <dbReference type="Proteomes" id="UP000239485"/>
    </source>
</evidence>
<organism evidence="2 3">
    <name type="scientific">Kineococcus xinjiangensis</name>
    <dbReference type="NCBI Taxonomy" id="512762"/>
    <lineage>
        <taxon>Bacteria</taxon>
        <taxon>Bacillati</taxon>
        <taxon>Actinomycetota</taxon>
        <taxon>Actinomycetes</taxon>
        <taxon>Kineosporiales</taxon>
        <taxon>Kineosporiaceae</taxon>
        <taxon>Kineococcus</taxon>
    </lineage>
</organism>
<keyword evidence="1" id="KW-0732">Signal</keyword>
<evidence type="ECO:0000256" key="1">
    <source>
        <dbReference type="SAM" id="SignalP"/>
    </source>
</evidence>
<dbReference type="InterPro" id="IPR051922">
    <property type="entry name" value="Bact_Sporulation_Assoc"/>
</dbReference>
<dbReference type="Pfam" id="PF04122">
    <property type="entry name" value="CW_binding_2"/>
    <property type="match status" value="3"/>
</dbReference>
<dbReference type="Gene3D" id="3.40.50.12090">
    <property type="match status" value="2"/>
</dbReference>
<dbReference type="InterPro" id="IPR007253">
    <property type="entry name" value="Cell_wall-bd_2"/>
</dbReference>
<accession>A0A2S6IFA9</accession>
<evidence type="ECO:0000313" key="2">
    <source>
        <dbReference type="EMBL" id="PPK92898.1"/>
    </source>
</evidence>
<feature type="chain" id="PRO_5015597800" evidence="1">
    <location>
        <begin position="36"/>
        <end position="347"/>
    </location>
</feature>